<gene>
    <name evidence="1" type="ORF">K503DRAFT_767424</name>
</gene>
<keyword evidence="2" id="KW-1185">Reference proteome</keyword>
<feature type="non-terminal residue" evidence="1">
    <location>
        <position position="1"/>
    </location>
</feature>
<dbReference type="AlphaFoldDB" id="A0A1B7NA14"/>
<name>A0A1B7NA14_9AGAM</name>
<dbReference type="InParanoid" id="A0A1B7NA14"/>
<sequence length="162" mass="18334">PLVLVPRLPFVACTTACSISCSSFLFHSPARYYSTCIRYFLALNLNMVDPTAEVCPNFAAELYDNIQGDIHTTIRQPDAQIIDRLIQSWTEGHNRRVGEWNQQREEEEQAIAEGPSLALSPLRGCPHLYYADEFHSLCMRTYALAIPACMNSVDLIRTCHEP</sequence>
<proteinExistence type="predicted"/>
<reference evidence="1 2" key="1">
    <citation type="submission" date="2016-06" db="EMBL/GenBank/DDBJ databases">
        <title>Comparative genomics of the ectomycorrhizal sister species Rhizopogon vinicolor and Rhizopogon vesiculosus (Basidiomycota: Boletales) reveals a divergence of the mating type B locus.</title>
        <authorList>
            <consortium name="DOE Joint Genome Institute"/>
            <person name="Mujic A.B."/>
            <person name="Kuo A."/>
            <person name="Tritt A."/>
            <person name="Lipzen A."/>
            <person name="Chen C."/>
            <person name="Johnson J."/>
            <person name="Sharma A."/>
            <person name="Barry K."/>
            <person name="Grigoriev I.V."/>
            <person name="Spatafora J.W."/>
        </authorList>
    </citation>
    <scope>NUCLEOTIDE SEQUENCE [LARGE SCALE GENOMIC DNA]</scope>
    <source>
        <strain evidence="1 2">AM-OR11-026</strain>
    </source>
</reference>
<dbReference type="EMBL" id="KV448173">
    <property type="protein sequence ID" value="OAX41703.1"/>
    <property type="molecule type" value="Genomic_DNA"/>
</dbReference>
<dbReference type="OrthoDB" id="2689861at2759"/>
<accession>A0A1B7NA14</accession>
<dbReference type="Proteomes" id="UP000092154">
    <property type="component" value="Unassembled WGS sequence"/>
</dbReference>
<protein>
    <submittedName>
        <fullName evidence="1">Uncharacterized protein</fullName>
    </submittedName>
</protein>
<evidence type="ECO:0000313" key="1">
    <source>
        <dbReference type="EMBL" id="OAX41703.1"/>
    </source>
</evidence>
<organism evidence="1 2">
    <name type="scientific">Rhizopogon vinicolor AM-OR11-026</name>
    <dbReference type="NCBI Taxonomy" id="1314800"/>
    <lineage>
        <taxon>Eukaryota</taxon>
        <taxon>Fungi</taxon>
        <taxon>Dikarya</taxon>
        <taxon>Basidiomycota</taxon>
        <taxon>Agaricomycotina</taxon>
        <taxon>Agaricomycetes</taxon>
        <taxon>Agaricomycetidae</taxon>
        <taxon>Boletales</taxon>
        <taxon>Suillineae</taxon>
        <taxon>Rhizopogonaceae</taxon>
        <taxon>Rhizopogon</taxon>
    </lineage>
</organism>
<evidence type="ECO:0000313" key="2">
    <source>
        <dbReference type="Proteomes" id="UP000092154"/>
    </source>
</evidence>